<evidence type="ECO:0000256" key="1">
    <source>
        <dbReference type="SAM" id="Phobius"/>
    </source>
</evidence>
<dbReference type="EMBL" id="JACHGN010000025">
    <property type="protein sequence ID" value="MBB5138816.1"/>
    <property type="molecule type" value="Genomic_DNA"/>
</dbReference>
<keyword evidence="3" id="KW-1185">Reference proteome</keyword>
<keyword evidence="1" id="KW-1133">Transmembrane helix</keyword>
<reference evidence="2 3" key="1">
    <citation type="submission" date="2020-08" db="EMBL/GenBank/DDBJ databases">
        <title>Genomic Encyclopedia of Type Strains, Phase IV (KMG-IV): sequencing the most valuable type-strain genomes for metagenomic binning, comparative biology and taxonomic classification.</title>
        <authorList>
            <person name="Goeker M."/>
        </authorList>
    </citation>
    <scope>NUCLEOTIDE SEQUENCE [LARGE SCALE GENOMIC DNA]</scope>
    <source>
        <strain evidence="2 3">DSM 45615</strain>
    </source>
</reference>
<accession>A0A840PIW5</accession>
<sequence length="150" mass="16033">MDHIEDAQARLTEIAKRRDQALDGASRGRHRGWDAAGALAMIAGFAALDLPAPSALQLGLFAVALVAALTCFTRAGRRGKVVMHQSQMTGRFWAVLGGFALASGVLAFAGIWLVNRIDIPLRFTLVGVLLAVLIAVTEPLYRALLRRTAA</sequence>
<keyword evidence="1" id="KW-0812">Transmembrane</keyword>
<dbReference type="Proteomes" id="UP000578449">
    <property type="component" value="Unassembled WGS sequence"/>
</dbReference>
<gene>
    <name evidence="2" type="ORF">HNP84_008574</name>
</gene>
<feature type="transmembrane region" description="Helical" evidence="1">
    <location>
        <begin position="54"/>
        <end position="72"/>
    </location>
</feature>
<protein>
    <submittedName>
        <fullName evidence="2">Membrane protein implicated in regulation of membrane protease activity</fullName>
    </submittedName>
</protein>
<dbReference type="RefSeq" id="WP_185055670.1">
    <property type="nucleotide sequence ID" value="NZ_BAABIX010000069.1"/>
</dbReference>
<comment type="caution">
    <text evidence="2">The sequence shown here is derived from an EMBL/GenBank/DDBJ whole genome shotgun (WGS) entry which is preliminary data.</text>
</comment>
<evidence type="ECO:0000313" key="3">
    <source>
        <dbReference type="Proteomes" id="UP000578449"/>
    </source>
</evidence>
<organism evidence="2 3">
    <name type="scientific">Thermocatellispora tengchongensis</name>
    <dbReference type="NCBI Taxonomy" id="1073253"/>
    <lineage>
        <taxon>Bacteria</taxon>
        <taxon>Bacillati</taxon>
        <taxon>Actinomycetota</taxon>
        <taxon>Actinomycetes</taxon>
        <taxon>Streptosporangiales</taxon>
        <taxon>Streptosporangiaceae</taxon>
        <taxon>Thermocatellispora</taxon>
    </lineage>
</organism>
<evidence type="ECO:0000313" key="2">
    <source>
        <dbReference type="EMBL" id="MBB5138816.1"/>
    </source>
</evidence>
<feature type="transmembrane region" description="Helical" evidence="1">
    <location>
        <begin position="119"/>
        <end position="137"/>
    </location>
</feature>
<dbReference type="GO" id="GO:0008233">
    <property type="term" value="F:peptidase activity"/>
    <property type="evidence" value="ECO:0007669"/>
    <property type="project" value="UniProtKB-KW"/>
</dbReference>
<dbReference type="AlphaFoldDB" id="A0A840PIW5"/>
<dbReference type="GO" id="GO:0006508">
    <property type="term" value="P:proteolysis"/>
    <property type="evidence" value="ECO:0007669"/>
    <property type="project" value="UniProtKB-KW"/>
</dbReference>
<keyword evidence="2" id="KW-0645">Protease</keyword>
<name>A0A840PIW5_9ACTN</name>
<feature type="transmembrane region" description="Helical" evidence="1">
    <location>
        <begin position="92"/>
        <end position="113"/>
    </location>
</feature>
<keyword evidence="1" id="KW-0472">Membrane</keyword>
<proteinExistence type="predicted"/>
<keyword evidence="2" id="KW-0378">Hydrolase</keyword>